<dbReference type="SUPFAM" id="SSF54909">
    <property type="entry name" value="Dimeric alpha+beta barrel"/>
    <property type="match status" value="1"/>
</dbReference>
<evidence type="ECO:0000313" key="2">
    <source>
        <dbReference type="Proteomes" id="UP000193964"/>
    </source>
</evidence>
<dbReference type="PANTHER" id="PTHR40257:SF1">
    <property type="entry name" value="DUF1330 DOMAIN-CONTAINING PROTEIN"/>
    <property type="match status" value="1"/>
</dbReference>
<reference evidence="1 2" key="1">
    <citation type="submission" date="2016-01" db="EMBL/GenBank/DDBJ databases">
        <title>The new phylogeny of the genus Mycobacterium.</title>
        <authorList>
            <person name="Tarcisio F."/>
            <person name="Conor M."/>
            <person name="Antonella G."/>
            <person name="Elisabetta G."/>
            <person name="Giulia F.S."/>
            <person name="Sara T."/>
            <person name="Anna F."/>
            <person name="Clotilde B."/>
            <person name="Roberto B."/>
            <person name="Veronica D.S."/>
            <person name="Fabio R."/>
            <person name="Monica P."/>
            <person name="Olivier J."/>
            <person name="Enrico T."/>
            <person name="Nicola S."/>
        </authorList>
    </citation>
    <scope>NUCLEOTIDE SEQUENCE [LARGE SCALE GENOMIC DNA]</scope>
    <source>
        <strain evidence="1 2">ATCC 700010</strain>
    </source>
</reference>
<sequence length="128" mass="13946">MSKGGVPVSVLDASDLERFVAADPDGPVVMLNLLQFVPDGTARYLQYIARFTTSGLNERYGVTIIYAGAGHPALVATEVGDWDMVLLVSYPTRQSFVDMVNDPEYVAFEHLRTEAVARAVLQPTIPAM</sequence>
<dbReference type="Proteomes" id="UP000193964">
    <property type="component" value="Unassembled WGS sequence"/>
</dbReference>
<evidence type="ECO:0008006" key="3">
    <source>
        <dbReference type="Google" id="ProtNLM"/>
    </source>
</evidence>
<comment type="caution">
    <text evidence="1">The sequence shown here is derived from an EMBL/GenBank/DDBJ whole genome shotgun (WGS) entry which is preliminary data.</text>
</comment>
<dbReference type="AlphaFoldDB" id="A0A1X2F1U5"/>
<organism evidence="1 2">
    <name type="scientific">Mycolicibacterium wolinskyi</name>
    <dbReference type="NCBI Taxonomy" id="59750"/>
    <lineage>
        <taxon>Bacteria</taxon>
        <taxon>Bacillati</taxon>
        <taxon>Actinomycetota</taxon>
        <taxon>Actinomycetes</taxon>
        <taxon>Mycobacteriales</taxon>
        <taxon>Mycobacteriaceae</taxon>
        <taxon>Mycolicibacterium</taxon>
    </lineage>
</organism>
<dbReference type="Gene3D" id="3.30.70.100">
    <property type="match status" value="1"/>
</dbReference>
<dbReference type="EMBL" id="LQQA01000029">
    <property type="protein sequence ID" value="ORX12402.1"/>
    <property type="molecule type" value="Genomic_DNA"/>
</dbReference>
<evidence type="ECO:0000313" key="1">
    <source>
        <dbReference type="EMBL" id="ORX12402.1"/>
    </source>
</evidence>
<proteinExistence type="predicted"/>
<accession>A0A1X2F1U5</accession>
<dbReference type="PANTHER" id="PTHR40257">
    <property type="match status" value="1"/>
</dbReference>
<dbReference type="OrthoDB" id="3624550at2"/>
<dbReference type="InterPro" id="IPR011008">
    <property type="entry name" value="Dimeric_a/b-barrel"/>
</dbReference>
<name>A0A1X2F1U5_9MYCO</name>
<gene>
    <name evidence="1" type="ORF">AWC31_30905</name>
</gene>
<protein>
    <recommendedName>
        <fullName evidence="3">DUF1330 domain-containing protein</fullName>
    </recommendedName>
</protein>